<reference evidence="7 8" key="1">
    <citation type="journal article" date="2013" name="BMC Genomics">
        <title>Genomics-driven discovery of the pneumocandin biosynthetic gene cluster in the fungus Glarea lozoyensis.</title>
        <authorList>
            <person name="Chen L."/>
            <person name="Yue Q."/>
            <person name="Zhang X."/>
            <person name="Xiang M."/>
            <person name="Wang C."/>
            <person name="Li S."/>
            <person name="Che Y."/>
            <person name="Ortiz-Lopez F.J."/>
            <person name="Bills G.F."/>
            <person name="Liu X."/>
            <person name="An Z."/>
        </authorList>
    </citation>
    <scope>NUCLEOTIDE SEQUENCE [LARGE SCALE GENOMIC DNA]</scope>
    <source>
        <strain evidence="8">ATCC 20868 / MF5171</strain>
    </source>
</reference>
<feature type="transmembrane region" description="Helical" evidence="6">
    <location>
        <begin position="197"/>
        <end position="217"/>
    </location>
</feature>
<protein>
    <recommendedName>
        <fullName evidence="9">High-affinity methionine permease</fullName>
    </recommendedName>
</protein>
<dbReference type="OMA" id="IAPFIQH"/>
<dbReference type="PANTHER" id="PTHR11785">
    <property type="entry name" value="AMINO ACID TRANSPORTER"/>
    <property type="match status" value="1"/>
</dbReference>
<feature type="transmembrane region" description="Helical" evidence="6">
    <location>
        <begin position="159"/>
        <end position="177"/>
    </location>
</feature>
<dbReference type="AlphaFoldDB" id="S3DUB4"/>
<gene>
    <name evidence="7" type="ORF">GLAREA_13066</name>
</gene>
<dbReference type="InterPro" id="IPR050598">
    <property type="entry name" value="AminoAcid_Transporter"/>
</dbReference>
<feature type="region of interest" description="Disordered" evidence="5">
    <location>
        <begin position="1"/>
        <end position="28"/>
    </location>
</feature>
<dbReference type="GO" id="GO:0015179">
    <property type="term" value="F:L-amino acid transmembrane transporter activity"/>
    <property type="evidence" value="ECO:0007669"/>
    <property type="project" value="TreeGrafter"/>
</dbReference>
<feature type="transmembrane region" description="Helical" evidence="6">
    <location>
        <begin position="283"/>
        <end position="302"/>
    </location>
</feature>
<feature type="transmembrane region" description="Helical" evidence="6">
    <location>
        <begin position="314"/>
        <end position="336"/>
    </location>
</feature>
<evidence type="ECO:0000313" key="7">
    <source>
        <dbReference type="EMBL" id="EPE30018.1"/>
    </source>
</evidence>
<feature type="transmembrane region" description="Helical" evidence="6">
    <location>
        <begin position="67"/>
        <end position="86"/>
    </location>
</feature>
<evidence type="ECO:0008006" key="9">
    <source>
        <dbReference type="Google" id="ProtNLM"/>
    </source>
</evidence>
<evidence type="ECO:0000256" key="6">
    <source>
        <dbReference type="SAM" id="Phobius"/>
    </source>
</evidence>
<comment type="subcellular location">
    <subcellularLocation>
        <location evidence="1">Membrane</location>
        <topology evidence="1">Multi-pass membrane protein</topology>
    </subcellularLocation>
</comment>
<dbReference type="KEGG" id="glz:GLAREA_13066"/>
<keyword evidence="8" id="KW-1185">Reference proteome</keyword>
<name>S3DUB4_GLAL2</name>
<evidence type="ECO:0000256" key="4">
    <source>
        <dbReference type="ARBA" id="ARBA00023136"/>
    </source>
</evidence>
<feature type="transmembrane region" description="Helical" evidence="6">
    <location>
        <begin position="430"/>
        <end position="449"/>
    </location>
</feature>
<evidence type="ECO:0000256" key="2">
    <source>
        <dbReference type="ARBA" id="ARBA00022692"/>
    </source>
</evidence>
<feature type="transmembrane region" description="Helical" evidence="6">
    <location>
        <begin position="508"/>
        <end position="528"/>
    </location>
</feature>
<dbReference type="Gene3D" id="1.20.1740.10">
    <property type="entry name" value="Amino acid/polyamine transporter I"/>
    <property type="match status" value="1"/>
</dbReference>
<proteinExistence type="predicted"/>
<keyword evidence="3 6" id="KW-1133">Transmembrane helix</keyword>
<feature type="compositionally biased region" description="Polar residues" evidence="5">
    <location>
        <begin position="1"/>
        <end position="10"/>
    </location>
</feature>
<dbReference type="InterPro" id="IPR002293">
    <property type="entry name" value="AA/rel_permease1"/>
</dbReference>
<evidence type="ECO:0000256" key="3">
    <source>
        <dbReference type="ARBA" id="ARBA00022989"/>
    </source>
</evidence>
<feature type="transmembrane region" description="Helical" evidence="6">
    <location>
        <begin position="98"/>
        <end position="116"/>
    </location>
</feature>
<organism evidence="7 8">
    <name type="scientific">Glarea lozoyensis (strain ATCC 20868 / MF5171)</name>
    <dbReference type="NCBI Taxonomy" id="1116229"/>
    <lineage>
        <taxon>Eukaryota</taxon>
        <taxon>Fungi</taxon>
        <taxon>Dikarya</taxon>
        <taxon>Ascomycota</taxon>
        <taxon>Pezizomycotina</taxon>
        <taxon>Leotiomycetes</taxon>
        <taxon>Helotiales</taxon>
        <taxon>Helotiaceae</taxon>
        <taxon>Glarea</taxon>
    </lineage>
</organism>
<dbReference type="eggNOG" id="KOG1287">
    <property type="taxonomic scope" value="Eukaryota"/>
</dbReference>
<feature type="transmembrane region" description="Helical" evidence="6">
    <location>
        <begin position="548"/>
        <end position="568"/>
    </location>
</feature>
<dbReference type="GO" id="GO:0016020">
    <property type="term" value="C:membrane"/>
    <property type="evidence" value="ECO:0007669"/>
    <property type="project" value="UniProtKB-SubCell"/>
</dbReference>
<accession>S3DUB4</accession>
<dbReference type="RefSeq" id="XP_008082914.1">
    <property type="nucleotide sequence ID" value="XM_008084723.1"/>
</dbReference>
<dbReference type="Proteomes" id="UP000016922">
    <property type="component" value="Unassembled WGS sequence"/>
</dbReference>
<feature type="transmembrane region" description="Helical" evidence="6">
    <location>
        <begin position="461"/>
        <end position="488"/>
    </location>
</feature>
<evidence type="ECO:0000256" key="5">
    <source>
        <dbReference type="SAM" id="MobiDB-lite"/>
    </source>
</evidence>
<dbReference type="GeneID" id="19472106"/>
<keyword evidence="2 6" id="KW-0812">Transmembrane</keyword>
<evidence type="ECO:0000256" key="1">
    <source>
        <dbReference type="ARBA" id="ARBA00004141"/>
    </source>
</evidence>
<dbReference type="EMBL" id="KE145366">
    <property type="protein sequence ID" value="EPE30018.1"/>
    <property type="molecule type" value="Genomic_DNA"/>
</dbReference>
<evidence type="ECO:0000313" key="8">
    <source>
        <dbReference type="Proteomes" id="UP000016922"/>
    </source>
</evidence>
<dbReference type="Pfam" id="PF13520">
    <property type="entry name" value="AA_permease_2"/>
    <property type="match status" value="1"/>
</dbReference>
<keyword evidence="4 6" id="KW-0472">Membrane</keyword>
<sequence length="655" mass="72605">MSEDLITNDSAVLEAPIPDSESGSQSEPYRIDLTADEQIAVNQAKDDPNKTAFKGVDQLNKLKPYEVIFLILNRCIGTGVFMSASVITQNTGSLGLSIIYWMCGSIFALAGTYLYAELGLTIPRFTWKDKNSVDEIEGCTPCNGGELNYLTYIMPSPKFFAVCVFGIPFLIIGNTAANSINFGQNVLLAAGYSEASYGSIIGLGIMATTFACILHGLSRTWGIRLNSFLGASKFLILLFLVIIGITTAAINGKKSPSLTNDLSPPAAFRHVTSNSKPFKYAEAFLFVLFPFSGFHQANYVLAEIDRPKTTFKRSTFTAIFIVCIMFTLLNIAYTLVVPEHEQTAGVDIGSRFFEISSATLFGTSSYQARRAFAGLKAVSSLGNIIVVTFTASRVKQEIAKENILPPFPYRLFWAKGYNFQRDQSAELTPVPALFLHWLFTTILICAALVGSRSSDNAGRDAYFFVVSVYAYVLDVVIFAWIALGVLYIRISPGSLWHSISPANHWLSITAALIFLTSTAFPLICMWIPDPTKKTLAQSNHIAWYTSQTVGVAVFAFAILYWLAFRYIVPRVGSHRGRELYSNRTPVFRKETVPGKDQYYLIRTFEIVETYWAKPDCADVAEELRNRETGMRTESSIADPMLAEREVISQRYLGTL</sequence>
<dbReference type="PANTHER" id="PTHR11785:SF382">
    <property type="entry name" value="LOW-AFFINITY METHIONINE PERMEASE"/>
    <property type="match status" value="1"/>
</dbReference>
<feature type="transmembrane region" description="Helical" evidence="6">
    <location>
        <begin position="229"/>
        <end position="250"/>
    </location>
</feature>
<dbReference type="OrthoDB" id="5982228at2759"/>
<dbReference type="HOGENOM" id="CLU_013661_1_1_1"/>